<dbReference type="InterPro" id="IPR006554">
    <property type="entry name" value="Helicase-like_DEXD_c2"/>
</dbReference>
<dbReference type="GO" id="GO:0046872">
    <property type="term" value="F:metal ion binding"/>
    <property type="evidence" value="ECO:0007669"/>
    <property type="project" value="UniProtKB-KW"/>
</dbReference>
<keyword evidence="8" id="KW-0067">ATP-binding</keyword>
<keyword evidence="11" id="KW-0413">Isomerase</keyword>
<name>B6ABZ5_CRYMR</name>
<evidence type="ECO:0000256" key="9">
    <source>
        <dbReference type="ARBA" id="ARBA00023004"/>
    </source>
</evidence>
<comment type="subcellular location">
    <subcellularLocation>
        <location evidence="2">Nucleus</location>
    </subcellularLocation>
</comment>
<evidence type="ECO:0000256" key="10">
    <source>
        <dbReference type="ARBA" id="ARBA00023014"/>
    </source>
</evidence>
<dbReference type="SMART" id="SM00491">
    <property type="entry name" value="HELICc2"/>
    <property type="match status" value="1"/>
</dbReference>
<dbReference type="OMA" id="QTHQFRD"/>
<dbReference type="Gene3D" id="3.40.50.300">
    <property type="entry name" value="P-loop containing nucleotide triphosphate hydrolases"/>
    <property type="match status" value="2"/>
</dbReference>
<evidence type="ECO:0000256" key="5">
    <source>
        <dbReference type="ARBA" id="ARBA00022741"/>
    </source>
</evidence>
<dbReference type="SUPFAM" id="SSF52540">
    <property type="entry name" value="P-loop containing nucleoside triphosphate hydrolases"/>
    <property type="match status" value="2"/>
</dbReference>
<evidence type="ECO:0000313" key="14">
    <source>
        <dbReference type="EMBL" id="EEA05348.1"/>
    </source>
</evidence>
<dbReference type="Pfam" id="PF06733">
    <property type="entry name" value="DEAD_2"/>
    <property type="match status" value="1"/>
</dbReference>
<accession>B6ABZ5</accession>
<feature type="domain" description="Helicase ATP-binding" evidence="13">
    <location>
        <begin position="4"/>
        <end position="362"/>
    </location>
</feature>
<keyword evidence="15" id="KW-1185">Reference proteome</keyword>
<keyword evidence="5" id="KW-0547">Nucleotide-binding</keyword>
<keyword evidence="7 14" id="KW-0347">Helicase</keyword>
<dbReference type="InterPro" id="IPR014013">
    <property type="entry name" value="Helic_SF1/SF2_ATP-bd_DinG/Rad3"/>
</dbReference>
<keyword evidence="9" id="KW-0408">Iron</keyword>
<dbReference type="eggNOG" id="KOG1133">
    <property type="taxonomic scope" value="Eukaryota"/>
</dbReference>
<dbReference type="GO" id="GO:0003677">
    <property type="term" value="F:DNA binding"/>
    <property type="evidence" value="ECO:0007669"/>
    <property type="project" value="InterPro"/>
</dbReference>
<dbReference type="AlphaFoldDB" id="B6ABZ5"/>
<dbReference type="RefSeq" id="XP_002139697.1">
    <property type="nucleotide sequence ID" value="XM_002139661.1"/>
</dbReference>
<sequence length="812" mass="93888">MTCKENKFGFPFTPYKIQEQFCRKAWDLFSNPGSIGIFESPTGTGKSISALCSALSWINTHHKEVITNQTNEHKSKKIPLWVLKKTKINIERSYEEMIALQNTFLENVKSHFNLVEQNTKDNETLLISLPEIWRETCSEESKRQYNLFKIIIASRTHSQLSQYIGEVRKLHESGSFKNYCHRLFKDPSITTVASRSHLCIHPEVRKLPSLIINDTCLEYTAPNKKDIEKHFCPYKSRASILAKLSLCKLMDIEDLRKEGEKVEACPYYAVKEANKFSDITLIPYTTLFNNSTRESLGVEFNSLGTICIIDEAHNIFNAFESSYKASIDLNACKQLIPNCKGYLEKYGTSFTPNNLSLFRQLLRFITMFTNNVERIVNSYRSLKRQSSDTCDSKLQHNTGVISYNLTDFFKIINFSFFNTNDLQTFIENNNLCRKMKRFSIMEIYSSDKNGKGDTISSNTLYTFKSFIDALISADKKYDQIIIEYNFNHSSNILDINCSLIPISVDCFFKDLMKNSRSTMLIGGTLQPIFEYKPLYNHLPSSSVYMYSATQSISKNNLLGIVVPQNVDGNILDLRYNTRFSHDQLLALCQTLALVLPLIPDGICIFFNSFIFLEVFFRFIHREAEAKPFLEQIKKKKIFRENKLSTALENEQLWESYKKCIYSNNKTHAGAILLGVLNGRLSEGVNFSDELCRCLIIVSLPYPPNTPILEAKAKYFYEKSDLTTNTDDLSFQSIMCMKIVNQCIGRALRHSNDYSVVLLLDHRYKRKYIQDMLPSWFTEHLVCNNNISRWDFYEHVLNPIKSFFSSRAYLNKE</sequence>
<dbReference type="InterPro" id="IPR010614">
    <property type="entry name" value="RAD3-like_helicase_DEAD"/>
</dbReference>
<dbReference type="InterPro" id="IPR013020">
    <property type="entry name" value="Rad3/Chl1-like"/>
</dbReference>
<organism evidence="14 15">
    <name type="scientific">Cryptosporidium muris (strain RN66)</name>
    <dbReference type="NCBI Taxonomy" id="441375"/>
    <lineage>
        <taxon>Eukaryota</taxon>
        <taxon>Sar</taxon>
        <taxon>Alveolata</taxon>
        <taxon>Apicomplexa</taxon>
        <taxon>Conoidasida</taxon>
        <taxon>Coccidia</taxon>
        <taxon>Eucoccidiorida</taxon>
        <taxon>Eimeriorina</taxon>
        <taxon>Cryptosporidiidae</taxon>
        <taxon>Cryptosporidium</taxon>
    </lineage>
</organism>
<comment type="cofactor">
    <cofactor evidence="1">
        <name>[4Fe-4S] cluster</name>
        <dbReference type="ChEBI" id="CHEBI:49883"/>
    </cofactor>
</comment>
<protein>
    <submittedName>
        <fullName evidence="14">DNA repair helicase family protein</fullName>
    </submittedName>
</protein>
<dbReference type="SMART" id="SM00488">
    <property type="entry name" value="DEXDc2"/>
    <property type="match status" value="1"/>
</dbReference>
<keyword evidence="12" id="KW-0539">Nucleus</keyword>
<dbReference type="GO" id="GO:0006139">
    <property type="term" value="P:nucleobase-containing compound metabolic process"/>
    <property type="evidence" value="ECO:0007669"/>
    <property type="project" value="InterPro"/>
</dbReference>
<dbReference type="InterPro" id="IPR006555">
    <property type="entry name" value="ATP-dep_Helicase_C"/>
</dbReference>
<dbReference type="InterPro" id="IPR027417">
    <property type="entry name" value="P-loop_NTPase"/>
</dbReference>
<dbReference type="OrthoDB" id="19182at2759"/>
<dbReference type="EMBL" id="DS989727">
    <property type="protein sequence ID" value="EEA05348.1"/>
    <property type="molecule type" value="Genomic_DNA"/>
</dbReference>
<evidence type="ECO:0000256" key="8">
    <source>
        <dbReference type="ARBA" id="ARBA00022840"/>
    </source>
</evidence>
<dbReference type="GeneID" id="6994793"/>
<dbReference type="NCBIfam" id="TIGR00604">
    <property type="entry name" value="rad3"/>
    <property type="match status" value="1"/>
</dbReference>
<dbReference type="VEuPathDB" id="CryptoDB:CMU_023530"/>
<dbReference type="GO" id="GO:0051536">
    <property type="term" value="F:iron-sulfur cluster binding"/>
    <property type="evidence" value="ECO:0007669"/>
    <property type="project" value="UniProtKB-KW"/>
</dbReference>
<evidence type="ECO:0000256" key="6">
    <source>
        <dbReference type="ARBA" id="ARBA00022801"/>
    </source>
</evidence>
<evidence type="ECO:0000256" key="4">
    <source>
        <dbReference type="ARBA" id="ARBA00022723"/>
    </source>
</evidence>
<dbReference type="PANTHER" id="PTHR11472:SF41">
    <property type="entry name" value="ATP-DEPENDENT DNA HELICASE DDX11-RELATED"/>
    <property type="match status" value="1"/>
</dbReference>
<dbReference type="Proteomes" id="UP000001460">
    <property type="component" value="Unassembled WGS sequence"/>
</dbReference>
<evidence type="ECO:0000256" key="3">
    <source>
        <dbReference type="ARBA" id="ARBA00008435"/>
    </source>
</evidence>
<dbReference type="GO" id="GO:0003678">
    <property type="term" value="F:DNA helicase activity"/>
    <property type="evidence" value="ECO:0007669"/>
    <property type="project" value="InterPro"/>
</dbReference>
<keyword evidence="6" id="KW-0378">Hydrolase</keyword>
<dbReference type="GO" id="GO:0034085">
    <property type="term" value="P:establishment of sister chromatid cohesion"/>
    <property type="evidence" value="ECO:0007669"/>
    <property type="project" value="TreeGrafter"/>
</dbReference>
<evidence type="ECO:0000256" key="11">
    <source>
        <dbReference type="ARBA" id="ARBA00023235"/>
    </source>
</evidence>
<dbReference type="GO" id="GO:0005524">
    <property type="term" value="F:ATP binding"/>
    <property type="evidence" value="ECO:0007669"/>
    <property type="project" value="UniProtKB-KW"/>
</dbReference>
<reference evidence="14" key="1">
    <citation type="submission" date="2008-06" db="EMBL/GenBank/DDBJ databases">
        <authorList>
            <person name="Lorenzi H."/>
            <person name="Inman J."/>
            <person name="Miller J."/>
            <person name="Schobel S."/>
            <person name="Amedeo P."/>
            <person name="Caler E.V."/>
            <person name="da Silva J."/>
        </authorList>
    </citation>
    <scope>NUCLEOTIDE SEQUENCE [LARGE SCALE GENOMIC DNA]</scope>
    <source>
        <strain evidence="14">RN66</strain>
    </source>
</reference>
<comment type="similarity">
    <text evidence="3">Belongs to the DEAD box helicase family. DEAH subfamily. DDX11/CHL1 sub-subfamily.</text>
</comment>
<dbReference type="STRING" id="441375.B6ABZ5"/>
<gene>
    <name evidence="14" type="ORF">CMU_023530</name>
</gene>
<keyword evidence="10" id="KW-0411">Iron-sulfur</keyword>
<evidence type="ECO:0000256" key="7">
    <source>
        <dbReference type="ARBA" id="ARBA00022806"/>
    </source>
</evidence>
<evidence type="ECO:0000256" key="12">
    <source>
        <dbReference type="ARBA" id="ARBA00023242"/>
    </source>
</evidence>
<evidence type="ECO:0000256" key="2">
    <source>
        <dbReference type="ARBA" id="ARBA00004123"/>
    </source>
</evidence>
<dbReference type="InterPro" id="IPR045028">
    <property type="entry name" value="DinG/Rad3-like"/>
</dbReference>
<dbReference type="PANTHER" id="PTHR11472">
    <property type="entry name" value="DNA REPAIR DEAD HELICASE RAD3/XP-D SUBFAMILY MEMBER"/>
    <property type="match status" value="1"/>
</dbReference>
<evidence type="ECO:0000259" key="13">
    <source>
        <dbReference type="PROSITE" id="PS51193"/>
    </source>
</evidence>
<dbReference type="GO" id="GO:0005634">
    <property type="term" value="C:nucleus"/>
    <property type="evidence" value="ECO:0007669"/>
    <property type="project" value="UniProtKB-SubCell"/>
</dbReference>
<evidence type="ECO:0000313" key="15">
    <source>
        <dbReference type="Proteomes" id="UP000001460"/>
    </source>
</evidence>
<proteinExistence type="inferred from homology"/>
<dbReference type="GO" id="GO:0016818">
    <property type="term" value="F:hydrolase activity, acting on acid anhydrides, in phosphorus-containing anhydrides"/>
    <property type="evidence" value="ECO:0007669"/>
    <property type="project" value="InterPro"/>
</dbReference>
<dbReference type="PROSITE" id="PS51193">
    <property type="entry name" value="HELICASE_ATP_BIND_2"/>
    <property type="match status" value="1"/>
</dbReference>
<keyword evidence="4" id="KW-0479">Metal-binding</keyword>
<evidence type="ECO:0000256" key="1">
    <source>
        <dbReference type="ARBA" id="ARBA00001966"/>
    </source>
</evidence>
<dbReference type="Pfam" id="PF13307">
    <property type="entry name" value="Helicase_C_2"/>
    <property type="match status" value="1"/>
</dbReference>